<dbReference type="GO" id="GO:0016887">
    <property type="term" value="F:ATP hydrolysis activity"/>
    <property type="evidence" value="ECO:0007669"/>
    <property type="project" value="InterPro"/>
</dbReference>
<dbReference type="SMART" id="SM00382">
    <property type="entry name" value="AAA"/>
    <property type="match status" value="1"/>
</dbReference>
<reference evidence="7" key="1">
    <citation type="submission" date="2021-03" db="EMBL/GenBank/DDBJ databases">
        <title>Acanthopleuribacteraceae sp. M133.</title>
        <authorList>
            <person name="Wang G."/>
        </authorList>
    </citation>
    <scope>NUCLEOTIDE SEQUENCE</scope>
    <source>
        <strain evidence="7">M133</strain>
    </source>
</reference>
<dbReference type="Pfam" id="PF00005">
    <property type="entry name" value="ABC_tran"/>
    <property type="match status" value="1"/>
</dbReference>
<evidence type="ECO:0000256" key="1">
    <source>
        <dbReference type="ARBA" id="ARBA00022448"/>
    </source>
</evidence>
<accession>A0A8A4TE32</accession>
<feature type="domain" description="ABC transporter" evidence="6">
    <location>
        <begin position="4"/>
        <end position="236"/>
    </location>
</feature>
<dbReference type="RefSeq" id="WP_237377560.1">
    <property type="nucleotide sequence ID" value="NZ_CP071793.1"/>
</dbReference>
<gene>
    <name evidence="7" type="ORF">J3U87_20095</name>
</gene>
<keyword evidence="1" id="KW-0813">Transport</keyword>
<sequence length="252" mass="28195">MSLLEIRDLSLHRGTRALIDGMDIRVFEGDFCLLIGPNGAGKSSLLKCILSIIDDYRGQIMIQGRESRSYHARERARMMAYVPQAMDLTFDMEVGAFMELARFAHEDTPGERETLIDDCLTKTDTYRLRGSLMQELSGGERQRVLIAAAIAQQPRILVLDEPTSSLDPNHRAELVQLLASLHLHHRFTILLVTHDWNEFLGLDPKVLAIKEGKVAVTCGAFDLHQHLSSVFGCPFRRLDAGGIPVSFPVVDI</sequence>
<dbReference type="PANTHER" id="PTHR42794">
    <property type="entry name" value="HEMIN IMPORT ATP-BINDING PROTEIN HMUV"/>
    <property type="match status" value="1"/>
</dbReference>
<keyword evidence="4" id="KW-1278">Translocase</keyword>
<evidence type="ECO:0000256" key="5">
    <source>
        <dbReference type="ARBA" id="ARBA00037066"/>
    </source>
</evidence>
<evidence type="ECO:0000259" key="6">
    <source>
        <dbReference type="PROSITE" id="PS50893"/>
    </source>
</evidence>
<evidence type="ECO:0000256" key="2">
    <source>
        <dbReference type="ARBA" id="ARBA00022741"/>
    </source>
</evidence>
<dbReference type="SUPFAM" id="SSF52540">
    <property type="entry name" value="P-loop containing nucleoside triphosphate hydrolases"/>
    <property type="match status" value="1"/>
</dbReference>
<evidence type="ECO:0000313" key="7">
    <source>
        <dbReference type="EMBL" id="QTD47893.1"/>
    </source>
</evidence>
<keyword evidence="3 7" id="KW-0067">ATP-binding</keyword>
<organism evidence="7 8">
    <name type="scientific">Sulfidibacter corallicola</name>
    <dbReference type="NCBI Taxonomy" id="2818388"/>
    <lineage>
        <taxon>Bacteria</taxon>
        <taxon>Pseudomonadati</taxon>
        <taxon>Acidobacteriota</taxon>
        <taxon>Holophagae</taxon>
        <taxon>Acanthopleuribacterales</taxon>
        <taxon>Acanthopleuribacteraceae</taxon>
        <taxon>Sulfidibacter</taxon>
    </lineage>
</organism>
<keyword evidence="8" id="KW-1185">Reference proteome</keyword>
<dbReference type="Proteomes" id="UP000663929">
    <property type="component" value="Chromosome"/>
</dbReference>
<dbReference type="InterPro" id="IPR003439">
    <property type="entry name" value="ABC_transporter-like_ATP-bd"/>
</dbReference>
<keyword evidence="2" id="KW-0547">Nucleotide-binding</keyword>
<dbReference type="InterPro" id="IPR017871">
    <property type="entry name" value="ABC_transporter-like_CS"/>
</dbReference>
<evidence type="ECO:0000256" key="4">
    <source>
        <dbReference type="ARBA" id="ARBA00022967"/>
    </source>
</evidence>
<comment type="function">
    <text evidence="5">Part of the ABC transporter complex HmuTUV involved in hemin import. Responsible for energy coupling to the transport system.</text>
</comment>
<protein>
    <submittedName>
        <fullName evidence="7">ABC transporter ATP-binding protein</fullName>
    </submittedName>
</protein>
<dbReference type="EMBL" id="CP071793">
    <property type="protein sequence ID" value="QTD47893.1"/>
    <property type="molecule type" value="Genomic_DNA"/>
</dbReference>
<dbReference type="Gene3D" id="3.40.50.300">
    <property type="entry name" value="P-loop containing nucleotide triphosphate hydrolases"/>
    <property type="match status" value="1"/>
</dbReference>
<dbReference type="GO" id="GO:0005524">
    <property type="term" value="F:ATP binding"/>
    <property type="evidence" value="ECO:0007669"/>
    <property type="project" value="UniProtKB-KW"/>
</dbReference>
<dbReference type="CDD" id="cd03214">
    <property type="entry name" value="ABC_Iron-Siderophores_B12_Hemin"/>
    <property type="match status" value="1"/>
</dbReference>
<name>A0A8A4TE32_SULCO</name>
<dbReference type="PROSITE" id="PS00211">
    <property type="entry name" value="ABC_TRANSPORTER_1"/>
    <property type="match status" value="1"/>
</dbReference>
<evidence type="ECO:0000256" key="3">
    <source>
        <dbReference type="ARBA" id="ARBA00022840"/>
    </source>
</evidence>
<dbReference type="InterPro" id="IPR027417">
    <property type="entry name" value="P-loop_NTPase"/>
</dbReference>
<dbReference type="PANTHER" id="PTHR42794:SF1">
    <property type="entry name" value="HEMIN IMPORT ATP-BINDING PROTEIN HMUV"/>
    <property type="match status" value="1"/>
</dbReference>
<dbReference type="KEGG" id="scor:J3U87_20095"/>
<dbReference type="AlphaFoldDB" id="A0A8A4TE32"/>
<dbReference type="InterPro" id="IPR003593">
    <property type="entry name" value="AAA+_ATPase"/>
</dbReference>
<dbReference type="PROSITE" id="PS50893">
    <property type="entry name" value="ABC_TRANSPORTER_2"/>
    <property type="match status" value="1"/>
</dbReference>
<proteinExistence type="predicted"/>
<evidence type="ECO:0000313" key="8">
    <source>
        <dbReference type="Proteomes" id="UP000663929"/>
    </source>
</evidence>